<organism evidence="2 3">
    <name type="scientific">Syntrophothermus lipocalidus (strain DSM 12680 / TGB-C1)</name>
    <dbReference type="NCBI Taxonomy" id="643648"/>
    <lineage>
        <taxon>Bacteria</taxon>
        <taxon>Bacillati</taxon>
        <taxon>Bacillota</taxon>
        <taxon>Clostridia</taxon>
        <taxon>Eubacteriales</taxon>
        <taxon>Syntrophomonadaceae</taxon>
        <taxon>Syntrophothermus</taxon>
    </lineage>
</organism>
<dbReference type="InterPro" id="IPR039568">
    <property type="entry name" value="Peptidase_MA-like_dom"/>
</dbReference>
<dbReference type="eggNOG" id="COG0308">
    <property type="taxonomic scope" value="Bacteria"/>
</dbReference>
<accession>D7CK84</accession>
<dbReference type="Pfam" id="PF13485">
    <property type="entry name" value="Peptidase_MA_2"/>
    <property type="match status" value="1"/>
</dbReference>
<evidence type="ECO:0000313" key="3">
    <source>
        <dbReference type="Proteomes" id="UP000000378"/>
    </source>
</evidence>
<proteinExistence type="predicted"/>
<evidence type="ECO:0000313" key="2">
    <source>
        <dbReference type="EMBL" id="ADI03068.1"/>
    </source>
</evidence>
<dbReference type="AlphaFoldDB" id="D7CK84"/>
<dbReference type="Proteomes" id="UP000000378">
    <property type="component" value="Chromosome"/>
</dbReference>
<sequence>MGKGIWFARLAVGLLLACSALFFVQLWEWPAFSTHGIYKVWRYLEGVKANVQTRNFSTMETGHFVIKFIQKDKPYVQMVADNAEEVYGPVTEFFGYYPGDKTVVVVYPDGESLAASFGWDRDEQAMGVYWAGTIRILSPGEWISTRDTEDVFKREGPMAHELTHLLVDNITKGNYNRWFTEGVAQYVERRVTGFSFAEPSPDRQLRYYEFELLENDFDSLDQRLAYWQSLVAVECIVDKAGKEGLLQVMKALGDGCSFEEAIKKGTGMDFNQFAREVYFRLDHNLG</sequence>
<name>D7CK84_SYNLT</name>
<dbReference type="KEGG" id="slp:Slip_2330"/>
<gene>
    <name evidence="2" type="ordered locus">Slip_2330</name>
</gene>
<keyword evidence="3" id="KW-1185">Reference proteome</keyword>
<dbReference type="EMBL" id="CP002048">
    <property type="protein sequence ID" value="ADI03068.1"/>
    <property type="molecule type" value="Genomic_DNA"/>
</dbReference>
<reference evidence="2 3" key="2">
    <citation type="journal article" date="2010" name="Stand. Genomic Sci.">
        <title>Complete genome sequence of Syntrophothermus lipocalidus type strain (TGB-C1).</title>
        <authorList>
            <person name="Djao O.D."/>
            <person name="Zhang X."/>
            <person name="Lucas S."/>
            <person name="Lapidus A."/>
            <person name="Del Rio T.G."/>
            <person name="Nolan M."/>
            <person name="Tice H."/>
            <person name="Cheng J.F."/>
            <person name="Han C."/>
            <person name="Tapia R."/>
            <person name="Goodwin L."/>
            <person name="Pitluck S."/>
            <person name="Liolios K."/>
            <person name="Ivanova N."/>
            <person name="Mavromatis K."/>
            <person name="Mikhailova N."/>
            <person name="Ovchinnikova G."/>
            <person name="Pati A."/>
            <person name="Brambilla E."/>
            <person name="Chen A."/>
            <person name="Palaniappan K."/>
            <person name="Land M."/>
            <person name="Hauser L."/>
            <person name="Chang Y.J."/>
            <person name="Jeffries C.D."/>
            <person name="Rohde M."/>
            <person name="Sikorski J."/>
            <person name="Spring S."/>
            <person name="Goker M."/>
            <person name="Detter J.C."/>
            <person name="Woyke T."/>
            <person name="Bristow J."/>
            <person name="Eisen J.A."/>
            <person name="Markowitz V."/>
            <person name="Hugenholtz P."/>
            <person name="Kyrpides N.C."/>
            <person name="Klenk H.P."/>
        </authorList>
    </citation>
    <scope>NUCLEOTIDE SEQUENCE [LARGE SCALE GENOMIC DNA]</scope>
    <source>
        <strain evidence="3">DSM 12680 / TGB-C1</strain>
    </source>
</reference>
<reference evidence="3" key="1">
    <citation type="journal article" date="2010" name="Stand. Genomic Sci.">
        <title>Complete genome sequence of Syntrophothermus lipocalidus type strain (TGB-C1T).</title>
        <authorList>
            <consortium name="US DOE Joint Genome Institute (JGI-PGF)"/>
            <person name="Djao O."/>
            <person name="Zhang X."/>
            <person name="Lucas S."/>
            <person name="Lapidus A."/>
            <person name="Glavina Del Rio T."/>
            <person name="Nolan M."/>
            <person name="Tice H."/>
            <person name="Cheng J."/>
            <person name="Han C."/>
            <person name="Tapia R."/>
            <person name="Goodwin L."/>
            <person name="Pitluck S."/>
            <person name="Liolios K."/>
            <person name="Ivanova N."/>
            <person name="Mavromatis K."/>
            <person name="Mikhailova N."/>
            <person name="Ovchinnikova G."/>
            <person name="Pati A."/>
            <person name="Brambilla E."/>
            <person name="Chen A."/>
            <person name="Palaniappan K."/>
            <person name="Land M."/>
            <person name="Hauser L."/>
            <person name="Chang Y."/>
            <person name="Jeffries C."/>
            <person name="Rohde M."/>
            <person name="Sikorski J."/>
            <person name="Spring S."/>
            <person name="Goker M."/>
            <person name="Detter J."/>
            <person name="Woyke T."/>
            <person name="Bristow J."/>
            <person name="Eisen J."/>
            <person name="Markowitz V."/>
            <person name="Hugenholtz P."/>
            <person name="Kyrpides N."/>
            <person name="Klenk H."/>
        </authorList>
    </citation>
    <scope>NUCLEOTIDE SEQUENCE [LARGE SCALE GENOMIC DNA]</scope>
    <source>
        <strain evidence="3">DSM 12680 / TGB-C1</strain>
    </source>
</reference>
<dbReference type="STRING" id="643648.Slip_2330"/>
<protein>
    <recommendedName>
        <fullName evidence="1">Peptidase MA-like domain-containing protein</fullName>
    </recommendedName>
</protein>
<dbReference type="HOGENOM" id="CLU_079582_0_0_9"/>
<feature type="domain" description="Peptidase MA-like" evidence="1">
    <location>
        <begin position="155"/>
        <end position="271"/>
    </location>
</feature>
<evidence type="ECO:0000259" key="1">
    <source>
        <dbReference type="Pfam" id="PF13485"/>
    </source>
</evidence>